<keyword evidence="3" id="KW-1185">Reference proteome</keyword>
<feature type="region of interest" description="Disordered" evidence="1">
    <location>
        <begin position="35"/>
        <end position="78"/>
    </location>
</feature>
<dbReference type="OrthoDB" id="3405890at2"/>
<evidence type="ECO:0000313" key="3">
    <source>
        <dbReference type="Proteomes" id="UP000199699"/>
    </source>
</evidence>
<dbReference type="EMBL" id="FMHT01000003">
    <property type="protein sequence ID" value="SCL29867.1"/>
    <property type="molecule type" value="Genomic_DNA"/>
</dbReference>
<dbReference type="AlphaFoldDB" id="A0A1C6SKC0"/>
<accession>A0A1C6SKC0</accession>
<dbReference type="RefSeq" id="WP_091084904.1">
    <property type="nucleotide sequence ID" value="NZ_FMHT01000003.1"/>
</dbReference>
<dbReference type="STRING" id="145857.GA0070616_3965"/>
<proteinExistence type="predicted"/>
<evidence type="ECO:0000313" key="2">
    <source>
        <dbReference type="EMBL" id="SCL29867.1"/>
    </source>
</evidence>
<organism evidence="2 3">
    <name type="scientific">Micromonospora nigra</name>
    <dbReference type="NCBI Taxonomy" id="145857"/>
    <lineage>
        <taxon>Bacteria</taxon>
        <taxon>Bacillati</taxon>
        <taxon>Actinomycetota</taxon>
        <taxon>Actinomycetes</taxon>
        <taxon>Micromonosporales</taxon>
        <taxon>Micromonosporaceae</taxon>
        <taxon>Micromonospora</taxon>
    </lineage>
</organism>
<dbReference type="Proteomes" id="UP000199699">
    <property type="component" value="Unassembled WGS sequence"/>
</dbReference>
<gene>
    <name evidence="2" type="ORF">GA0070616_3965</name>
</gene>
<evidence type="ECO:0000256" key="1">
    <source>
        <dbReference type="SAM" id="MobiDB-lite"/>
    </source>
</evidence>
<reference evidence="2 3" key="1">
    <citation type="submission" date="2016-06" db="EMBL/GenBank/DDBJ databases">
        <authorList>
            <person name="Kjaerup R.B."/>
            <person name="Dalgaard T.S."/>
            <person name="Juul-Madsen H.R."/>
        </authorList>
    </citation>
    <scope>NUCLEOTIDE SEQUENCE [LARGE SCALE GENOMIC DNA]</scope>
    <source>
        <strain evidence="2 3">DSM 43818</strain>
    </source>
</reference>
<evidence type="ECO:0008006" key="4">
    <source>
        <dbReference type="Google" id="ProtNLM"/>
    </source>
</evidence>
<sequence length="421" mass="43209">MPASTRHHRALAVFVHCVGLLSALPLLPAAAPDLGTTPHPAAAPAPEPATPSAPPAVPVPPKEATTTKPSPVTVAVAPEGTPAPRYRIEVRNDGGSPVTATVRQELPPGAMATAITDGGRETSAGTSGASEVTWRLTLAPRSTTTLATAISTTAPDEPLTAPACAYSADGQQPLDCATATWSAATPARDDAPAPVWRRAPVLLGGSAAVLVVAGGALWSRRRRRRPVAAALAAGGPGTVYPRPENARPPRRRSPSVWLVVPVAASVLAGTVGAATWAATRQVAGVGPEAQPTSGAWQGTGVSGAVGVPLREAAFEFTVYRIACEPGDSARQCQATVGVRNVSPERQTWHGKLQRVYLPDGTWVSTDEQATRAANQGQDVFAAPLAAGSRLVLPLVFTVDGQPEQVELRSGVFSAGVRVDVP</sequence>
<protein>
    <recommendedName>
        <fullName evidence="4">DUF4352 domain-containing protein</fullName>
    </recommendedName>
</protein>
<feature type="compositionally biased region" description="Pro residues" evidence="1">
    <location>
        <begin position="41"/>
        <end position="61"/>
    </location>
</feature>
<name>A0A1C6SKC0_9ACTN</name>